<feature type="coiled-coil region" evidence="5">
    <location>
        <begin position="1007"/>
        <end position="1034"/>
    </location>
</feature>
<dbReference type="Gene3D" id="1.20.120.1080">
    <property type="match status" value="1"/>
</dbReference>
<dbReference type="SMART" id="SM00490">
    <property type="entry name" value="HELICc"/>
    <property type="match status" value="1"/>
</dbReference>
<evidence type="ECO:0000313" key="9">
    <source>
        <dbReference type="EMBL" id="SET24631.1"/>
    </source>
</evidence>
<dbReference type="PANTHER" id="PTHR18934">
    <property type="entry name" value="ATP-DEPENDENT RNA HELICASE"/>
    <property type="match status" value="1"/>
</dbReference>
<evidence type="ECO:0000259" key="8">
    <source>
        <dbReference type="PROSITE" id="PS51194"/>
    </source>
</evidence>
<dbReference type="NCBIfam" id="TIGR01967">
    <property type="entry name" value="DEAH_box_HrpA"/>
    <property type="match status" value="1"/>
</dbReference>
<dbReference type="STRING" id="430453.SAMN04487962_10645"/>
<dbReference type="CDD" id="cd18791">
    <property type="entry name" value="SF2_C_RHA"/>
    <property type="match status" value="1"/>
</dbReference>
<evidence type="ECO:0000256" key="6">
    <source>
        <dbReference type="SAM" id="MobiDB-lite"/>
    </source>
</evidence>
<keyword evidence="10" id="KW-1185">Reference proteome</keyword>
<keyword evidence="4" id="KW-0067">ATP-binding</keyword>
<keyword evidence="3 9" id="KW-0347">Helicase</keyword>
<dbReference type="Gene3D" id="3.40.50.300">
    <property type="entry name" value="P-loop containing nucleotide triphosphate hydrolases"/>
    <property type="match status" value="2"/>
</dbReference>
<dbReference type="InterPro" id="IPR014001">
    <property type="entry name" value="Helicase_ATP-bd"/>
</dbReference>
<dbReference type="NCBIfam" id="NF008348">
    <property type="entry name" value="PRK11131.1"/>
    <property type="match status" value="1"/>
</dbReference>
<feature type="region of interest" description="Disordered" evidence="6">
    <location>
        <begin position="1"/>
        <end position="23"/>
    </location>
</feature>
<dbReference type="FunFam" id="1.20.120.1080:FF:000005">
    <property type="entry name" value="ATP-dependent helicase HrpA"/>
    <property type="match status" value="1"/>
</dbReference>
<dbReference type="InterPro" id="IPR048333">
    <property type="entry name" value="HA2_WH"/>
</dbReference>
<protein>
    <submittedName>
        <fullName evidence="9">ATP-dependent helicase HrpA</fullName>
    </submittedName>
</protein>
<feature type="domain" description="Helicase ATP-binding" evidence="7">
    <location>
        <begin position="101"/>
        <end position="264"/>
    </location>
</feature>
<dbReference type="Proteomes" id="UP000198762">
    <property type="component" value="Unassembled WGS sequence"/>
</dbReference>
<dbReference type="GO" id="GO:0003723">
    <property type="term" value="F:RNA binding"/>
    <property type="evidence" value="ECO:0007669"/>
    <property type="project" value="TreeGrafter"/>
</dbReference>
<dbReference type="PROSITE" id="PS51192">
    <property type="entry name" value="HELICASE_ATP_BIND_1"/>
    <property type="match status" value="1"/>
</dbReference>
<feature type="compositionally biased region" description="Polar residues" evidence="6">
    <location>
        <begin position="1"/>
        <end position="13"/>
    </location>
</feature>
<evidence type="ECO:0000256" key="3">
    <source>
        <dbReference type="ARBA" id="ARBA00022806"/>
    </source>
</evidence>
<name>A0A1I0CXZ2_9GAMM</name>
<dbReference type="GO" id="GO:0003724">
    <property type="term" value="F:RNA helicase activity"/>
    <property type="evidence" value="ECO:0007669"/>
    <property type="project" value="InterPro"/>
</dbReference>
<dbReference type="Pfam" id="PF00270">
    <property type="entry name" value="DEAD"/>
    <property type="match status" value="1"/>
</dbReference>
<dbReference type="InterPro" id="IPR001650">
    <property type="entry name" value="Helicase_C-like"/>
</dbReference>
<dbReference type="InterPro" id="IPR027417">
    <property type="entry name" value="P-loop_NTPase"/>
</dbReference>
<evidence type="ECO:0000256" key="1">
    <source>
        <dbReference type="ARBA" id="ARBA00022741"/>
    </source>
</evidence>
<dbReference type="InterPro" id="IPR024590">
    <property type="entry name" value="HrpA_C"/>
</dbReference>
<dbReference type="InterPro" id="IPR011545">
    <property type="entry name" value="DEAD/DEAH_box_helicase_dom"/>
</dbReference>
<dbReference type="SMART" id="SM00382">
    <property type="entry name" value="AAA"/>
    <property type="match status" value="1"/>
</dbReference>
<evidence type="ECO:0000256" key="5">
    <source>
        <dbReference type="SAM" id="Coils"/>
    </source>
</evidence>
<dbReference type="GO" id="GO:0016787">
    <property type="term" value="F:hydrolase activity"/>
    <property type="evidence" value="ECO:0007669"/>
    <property type="project" value="UniProtKB-KW"/>
</dbReference>
<dbReference type="Pfam" id="PF11898">
    <property type="entry name" value="DUF3418"/>
    <property type="match status" value="1"/>
</dbReference>
<evidence type="ECO:0000256" key="4">
    <source>
        <dbReference type="ARBA" id="ARBA00022840"/>
    </source>
</evidence>
<dbReference type="GO" id="GO:0005524">
    <property type="term" value="F:ATP binding"/>
    <property type="evidence" value="ECO:0007669"/>
    <property type="project" value="UniProtKB-KW"/>
</dbReference>
<accession>A0A1I0CXZ2</accession>
<reference evidence="10" key="1">
    <citation type="submission" date="2016-10" db="EMBL/GenBank/DDBJ databases">
        <authorList>
            <person name="Varghese N."/>
            <person name="Submissions S."/>
        </authorList>
    </citation>
    <scope>NUCLEOTIDE SEQUENCE [LARGE SCALE GENOMIC DNA]</scope>
    <source>
        <strain evidence="10">CGMCC 1.6489</strain>
    </source>
</reference>
<evidence type="ECO:0000313" key="10">
    <source>
        <dbReference type="Proteomes" id="UP000198762"/>
    </source>
</evidence>
<keyword evidence="1" id="KW-0547">Nucleotide-binding</keyword>
<dbReference type="SMART" id="SM00847">
    <property type="entry name" value="HA2"/>
    <property type="match status" value="1"/>
</dbReference>
<dbReference type="PROSITE" id="PS51194">
    <property type="entry name" value="HELICASE_CTER"/>
    <property type="match status" value="1"/>
</dbReference>
<dbReference type="Pfam" id="PF07717">
    <property type="entry name" value="OB_NTP_bind"/>
    <property type="match status" value="1"/>
</dbReference>
<proteinExistence type="predicted"/>
<dbReference type="InterPro" id="IPR010222">
    <property type="entry name" value="RNA_helicase_HrpA"/>
</dbReference>
<dbReference type="OrthoDB" id="9805617at2"/>
<dbReference type="FunFam" id="3.40.50.300:FF:000575">
    <property type="entry name" value="ATP-dependent helicase hrpA"/>
    <property type="match status" value="1"/>
</dbReference>
<dbReference type="Pfam" id="PF00271">
    <property type="entry name" value="Helicase_C"/>
    <property type="match status" value="1"/>
</dbReference>
<gene>
    <name evidence="9" type="ORF">SAMN04487962_10645</name>
</gene>
<evidence type="ECO:0000259" key="7">
    <source>
        <dbReference type="PROSITE" id="PS51192"/>
    </source>
</evidence>
<dbReference type="InterPro" id="IPR007502">
    <property type="entry name" value="Helicase-assoc_dom"/>
</dbReference>
<dbReference type="SMART" id="SM00487">
    <property type="entry name" value="DEXDc"/>
    <property type="match status" value="1"/>
</dbReference>
<feature type="domain" description="Helicase C-terminal" evidence="8">
    <location>
        <begin position="291"/>
        <end position="464"/>
    </location>
</feature>
<dbReference type="RefSeq" id="WP_091850287.1">
    <property type="nucleotide sequence ID" value="NZ_FOHZ01000006.1"/>
</dbReference>
<keyword evidence="5" id="KW-0175">Coiled coil</keyword>
<dbReference type="Pfam" id="PF04408">
    <property type="entry name" value="WHD_HA2"/>
    <property type="match status" value="1"/>
</dbReference>
<dbReference type="PANTHER" id="PTHR18934:SF99">
    <property type="entry name" value="ATP-DEPENDENT RNA HELICASE DHX37-RELATED"/>
    <property type="match status" value="1"/>
</dbReference>
<sequence length="1321" mass="150889">MSNTPSGKSSSTLPGEKPSVERPLLTVDHVRQQLGECNQRETARILRLLAKTRNNPDQQQLARVNRWLEQGLARVESRRRSHQPARYPEGLPVSERVDDITRALEENQVIIVAGETGSGKTTQLPKICLNAGRGTRGLVGHTQPRRIAARTVAGRIAEELGPEQGRQVGYQVRFTDTSNEDTRLKVMTDGILLAEIQHDRFLDAYDTIIIDEAHERSLNIDFLLGYLKQLLPRRPDLKVIITSATIEVERFSEYFHQAPVIEVSGRTYPVEMRYRPMAGDADERDQGWGDAVVSALNEIEDHERAEKKPPGDILVFLPGEGEIRALSKQLRHADLRHTEVLPLYSRLSTKEQNRVFQSHRGRRIVLATNVAETSLTVPGIRYVIDTGVARISRYSVRSKIQRLPVEAISQASANQRAGRCGRVAPGICFRLFDEQDFVSRDEFTDPEILRTNLASVILQMVTLGLGDIRHFPFLEAPDNRQINDGYKLLEELGAVSGKRRITSLGRTMARLPLDPRLARMLVAASELGSLAELLVIIAGLSVQDPRERPQDKQQAADQAHSQWNDKESDFITLLNLWNDFEEQRQELSGNQLSKHCKKQFLSYMRMREWRDIHRQLTLLCREQRFTMNRDTAGYDAIHKAVLAGLLGQVATKLEKREYLATRNRKVFIFPGSKVAKSAPKWIVAAEIVETSRVFARMVAKIDPDWVEPLGEHVVKRHYSEPHWEQKRAQVMAFERVSLYGLDVVSQRRVPYAKIDPVTCRELFIRRALVEGDYRTKAPFIARNRELLDTVESLENKTRRRDLLVDDEQLVAFYNERLPAEIVSGRHFESWWKSLSAADLKSMELTEKDILQRDLDYSELEQYPDELEWEGAKYPLSYEFEPTAEDDGVTIQVPVMALKQLPGHRLDWLVPGLVREKCIALVKGLPKAVRRNFVPVPDFVDAALQNMAPSNQPLTEVLADQLRRMTGVRIAPEDWPTDELPRHLRMNLKVLGEGGKVLARGRDPEVLQKKLEKQAEEALSRVDEAEGKAERVQASDWQFGTLQESVHTDRGGMQVTVYPALEDLGGEVRETRFLDPLTAYESHRKAVARLLLNRLGNSLDRIDSRLPRFRQSALMFAPMGQARALLDDFLLASAANHFLGEPEQASGALPRSGTDFDLVYNNGRGDFLPALEQADEQLHQVMQGYHRVMKQLKGKINLALANSMADLKFQMEHLVYPGFLVATPPQWLACFPRYFEAADIRLEKMPREMGREREFLHTIAPLWSRYQQKHEQQRRQGAMDPQLTLYRWMLEEFRVSWFAQQLGTAMPVSVKRLDRQWAEVRQ</sequence>
<evidence type="ECO:0000256" key="2">
    <source>
        <dbReference type="ARBA" id="ARBA00022801"/>
    </source>
</evidence>
<dbReference type="InterPro" id="IPR003593">
    <property type="entry name" value="AAA+_ATPase"/>
</dbReference>
<dbReference type="SUPFAM" id="SSF52540">
    <property type="entry name" value="P-loop containing nucleoside triphosphate hydrolases"/>
    <property type="match status" value="1"/>
</dbReference>
<dbReference type="EMBL" id="FOHZ01000006">
    <property type="protein sequence ID" value="SET24631.1"/>
    <property type="molecule type" value="Genomic_DNA"/>
</dbReference>
<dbReference type="InterPro" id="IPR011709">
    <property type="entry name" value="DEAD-box_helicase_OB_fold"/>
</dbReference>
<dbReference type="Pfam" id="PF21010">
    <property type="entry name" value="HA2_C"/>
    <property type="match status" value="1"/>
</dbReference>
<organism evidence="9 10">
    <name type="scientific">Marinobacter segnicrescens</name>
    <dbReference type="NCBI Taxonomy" id="430453"/>
    <lineage>
        <taxon>Bacteria</taxon>
        <taxon>Pseudomonadati</taxon>
        <taxon>Pseudomonadota</taxon>
        <taxon>Gammaproteobacteria</taxon>
        <taxon>Pseudomonadales</taxon>
        <taxon>Marinobacteraceae</taxon>
        <taxon>Marinobacter</taxon>
    </lineage>
</organism>
<keyword evidence="2" id="KW-0378">Hydrolase</keyword>